<dbReference type="GO" id="GO:0016706">
    <property type="term" value="F:2-oxoglutarate-dependent dioxygenase activity"/>
    <property type="evidence" value="ECO:0007669"/>
    <property type="project" value="UniProtKB-ARBA"/>
</dbReference>
<dbReference type="Gene3D" id="2.60.120.620">
    <property type="entry name" value="q2cbj1_9rhob like domain"/>
    <property type="match status" value="1"/>
</dbReference>
<dbReference type="RefSeq" id="WP_145049109.1">
    <property type="nucleotide sequence ID" value="NZ_CP036433.1"/>
</dbReference>
<dbReference type="AlphaFoldDB" id="A0A518DLX2"/>
<evidence type="ECO:0000313" key="2">
    <source>
        <dbReference type="EMBL" id="QDU92823.1"/>
    </source>
</evidence>
<sequence>MTPLAAAADALAPEQVAAYRETGFLLVRNLFSPEEIEALAQEADTLLGRTELVDTQNIRCRWQDHAETGECRFDCFDPVIDIGPVCRYFAHDPRLQNLLQAIYREEPRLFKDKLIFKPPGATGYALHQDYIGWKEFPQSFVTVIIPIDATSAENGATEVFPGYHQQGYLSPADGEYHQLPPETVDASTGVLLEMGPGDVALFSGFTPHRSGANQGSQARRQLYLSYNAASDGGDQRDAHYRQFHAWLVTKYAEYGKTGVYFR</sequence>
<keyword evidence="2" id="KW-0223">Dioxygenase</keyword>
<evidence type="ECO:0000256" key="1">
    <source>
        <dbReference type="ARBA" id="ARBA00001954"/>
    </source>
</evidence>
<protein>
    <submittedName>
        <fullName evidence="2">Phytanoyl-CoA dioxygenase (PhyH)</fullName>
    </submittedName>
</protein>
<dbReference type="KEGG" id="lcre:Pla8534_05960"/>
<gene>
    <name evidence="2" type="ORF">Pla8534_05960</name>
</gene>
<dbReference type="PANTHER" id="PTHR20883:SF48">
    <property type="entry name" value="ECTOINE DIOXYGENASE"/>
    <property type="match status" value="1"/>
</dbReference>
<dbReference type="Proteomes" id="UP000317648">
    <property type="component" value="Chromosome"/>
</dbReference>
<dbReference type="InterPro" id="IPR008775">
    <property type="entry name" value="Phytyl_CoA_dOase-like"/>
</dbReference>
<dbReference type="Pfam" id="PF05721">
    <property type="entry name" value="PhyH"/>
    <property type="match status" value="1"/>
</dbReference>
<comment type="cofactor">
    <cofactor evidence="1">
        <name>Fe(2+)</name>
        <dbReference type="ChEBI" id="CHEBI:29033"/>
    </cofactor>
</comment>
<dbReference type="OrthoDB" id="9796766at2"/>
<dbReference type="PANTHER" id="PTHR20883">
    <property type="entry name" value="PHYTANOYL-COA DIOXYGENASE DOMAIN CONTAINING 1"/>
    <property type="match status" value="1"/>
</dbReference>
<keyword evidence="3" id="KW-1185">Reference proteome</keyword>
<dbReference type="EMBL" id="CP036433">
    <property type="protein sequence ID" value="QDU92823.1"/>
    <property type="molecule type" value="Genomic_DNA"/>
</dbReference>
<proteinExistence type="predicted"/>
<reference evidence="2 3" key="1">
    <citation type="submission" date="2019-02" db="EMBL/GenBank/DDBJ databases">
        <title>Deep-cultivation of Planctomycetes and their phenomic and genomic characterization uncovers novel biology.</title>
        <authorList>
            <person name="Wiegand S."/>
            <person name="Jogler M."/>
            <person name="Boedeker C."/>
            <person name="Pinto D."/>
            <person name="Vollmers J."/>
            <person name="Rivas-Marin E."/>
            <person name="Kohn T."/>
            <person name="Peeters S.H."/>
            <person name="Heuer A."/>
            <person name="Rast P."/>
            <person name="Oberbeckmann S."/>
            <person name="Bunk B."/>
            <person name="Jeske O."/>
            <person name="Meyerdierks A."/>
            <person name="Storesund J.E."/>
            <person name="Kallscheuer N."/>
            <person name="Luecker S."/>
            <person name="Lage O.M."/>
            <person name="Pohl T."/>
            <person name="Merkel B.J."/>
            <person name="Hornburger P."/>
            <person name="Mueller R.-W."/>
            <person name="Bruemmer F."/>
            <person name="Labrenz M."/>
            <person name="Spormann A.M."/>
            <person name="Op den Camp H."/>
            <person name="Overmann J."/>
            <person name="Amann R."/>
            <person name="Jetten M.S.M."/>
            <person name="Mascher T."/>
            <person name="Medema M.H."/>
            <person name="Devos D.P."/>
            <person name="Kaster A.-K."/>
            <person name="Ovreas L."/>
            <person name="Rohde M."/>
            <person name="Galperin M.Y."/>
            <person name="Jogler C."/>
        </authorList>
    </citation>
    <scope>NUCLEOTIDE SEQUENCE [LARGE SCALE GENOMIC DNA]</scope>
    <source>
        <strain evidence="2 3">Pla85_3_4</strain>
    </source>
</reference>
<evidence type="ECO:0000313" key="3">
    <source>
        <dbReference type="Proteomes" id="UP000317648"/>
    </source>
</evidence>
<accession>A0A518DLX2</accession>
<organism evidence="2 3">
    <name type="scientific">Lignipirellula cremea</name>
    <dbReference type="NCBI Taxonomy" id="2528010"/>
    <lineage>
        <taxon>Bacteria</taxon>
        <taxon>Pseudomonadati</taxon>
        <taxon>Planctomycetota</taxon>
        <taxon>Planctomycetia</taxon>
        <taxon>Pirellulales</taxon>
        <taxon>Pirellulaceae</taxon>
        <taxon>Lignipirellula</taxon>
    </lineage>
</organism>
<dbReference type="SUPFAM" id="SSF51197">
    <property type="entry name" value="Clavaminate synthase-like"/>
    <property type="match status" value="1"/>
</dbReference>
<name>A0A518DLX2_9BACT</name>
<dbReference type="GO" id="GO:0005506">
    <property type="term" value="F:iron ion binding"/>
    <property type="evidence" value="ECO:0007669"/>
    <property type="project" value="UniProtKB-ARBA"/>
</dbReference>
<keyword evidence="2" id="KW-0560">Oxidoreductase</keyword>